<sequence length="342" mass="34578">MKLSFVGAALLISVLSTDAQAYSESQSYGVSSNYDPQFPVPQQSNYENPPNPMMETYYGSVPPAQSTQPLPGDTVQTESVPAAPPSYQHFAGPASFPPSQVSSTAYAQSARASLPPRPPCPCAAHAPAAGAPRPPCPCALHAPAGGAPRPPCPCALHAPAAGAPRAPCAGAPRAPCAGAPRAPCASAPRAPAAGVPRAPCACARAPCACASHAPAVGVPHAPAASRPRAPCACVRGPCACARGPASAAKRTSAQYTRVAFPQLGPSASLSSDAKLPGTSELPASEGPESAVSGTPGNLGEKTSTSTDQTSQKSSLNQPQIYELHFLRVKPEPTFHTFSSQLP</sequence>
<feature type="region of interest" description="Disordered" evidence="1">
    <location>
        <begin position="266"/>
        <end position="318"/>
    </location>
</feature>
<feature type="compositionally biased region" description="Low complexity" evidence="1">
    <location>
        <begin position="301"/>
        <end position="314"/>
    </location>
</feature>
<protein>
    <submittedName>
        <fullName evidence="3">InfB</fullName>
    </submittedName>
</protein>
<organism evidence="3 4">
    <name type="scientific">Ophiophagus hannah</name>
    <name type="common">King cobra</name>
    <name type="synonym">Naja hannah</name>
    <dbReference type="NCBI Taxonomy" id="8665"/>
    <lineage>
        <taxon>Eukaryota</taxon>
        <taxon>Metazoa</taxon>
        <taxon>Chordata</taxon>
        <taxon>Craniata</taxon>
        <taxon>Vertebrata</taxon>
        <taxon>Euteleostomi</taxon>
        <taxon>Lepidosauria</taxon>
        <taxon>Squamata</taxon>
        <taxon>Bifurcata</taxon>
        <taxon>Unidentata</taxon>
        <taxon>Episquamata</taxon>
        <taxon>Toxicofera</taxon>
        <taxon>Serpentes</taxon>
        <taxon>Colubroidea</taxon>
        <taxon>Elapidae</taxon>
        <taxon>Elapinae</taxon>
        <taxon>Ophiophagus</taxon>
    </lineage>
</organism>
<feature type="chain" id="PRO_5004771194" evidence="2">
    <location>
        <begin position="22"/>
        <end position="342"/>
    </location>
</feature>
<proteinExistence type="predicted"/>
<keyword evidence="4" id="KW-1185">Reference proteome</keyword>
<keyword evidence="2" id="KW-0732">Signal</keyword>
<gene>
    <name evidence="3" type="primary">infB</name>
    <name evidence="3" type="ORF">L345_08230</name>
</gene>
<accession>V8NVM3</accession>
<feature type="compositionally biased region" description="Polar residues" evidence="1">
    <location>
        <begin position="63"/>
        <end position="79"/>
    </location>
</feature>
<feature type="signal peptide" evidence="2">
    <location>
        <begin position="1"/>
        <end position="21"/>
    </location>
</feature>
<reference evidence="3 4" key="1">
    <citation type="journal article" date="2013" name="Proc. Natl. Acad. Sci. U.S.A.">
        <title>The king cobra genome reveals dynamic gene evolution and adaptation in the snake venom system.</title>
        <authorList>
            <person name="Vonk F.J."/>
            <person name="Casewell N.R."/>
            <person name="Henkel C.V."/>
            <person name="Heimberg A.M."/>
            <person name="Jansen H.J."/>
            <person name="McCleary R.J."/>
            <person name="Kerkkamp H.M."/>
            <person name="Vos R.A."/>
            <person name="Guerreiro I."/>
            <person name="Calvete J.J."/>
            <person name="Wuster W."/>
            <person name="Woods A.E."/>
            <person name="Logan J.M."/>
            <person name="Harrison R.A."/>
            <person name="Castoe T.A."/>
            <person name="de Koning A.P."/>
            <person name="Pollock D.D."/>
            <person name="Yandell M."/>
            <person name="Calderon D."/>
            <person name="Renjifo C."/>
            <person name="Currier R.B."/>
            <person name="Salgado D."/>
            <person name="Pla D."/>
            <person name="Sanz L."/>
            <person name="Hyder A.S."/>
            <person name="Ribeiro J.M."/>
            <person name="Arntzen J.W."/>
            <person name="van den Thillart G.E."/>
            <person name="Boetzer M."/>
            <person name="Pirovano W."/>
            <person name="Dirks R.P."/>
            <person name="Spaink H.P."/>
            <person name="Duboule D."/>
            <person name="McGlinn E."/>
            <person name="Kini R.M."/>
            <person name="Richardson M.K."/>
        </authorList>
    </citation>
    <scope>NUCLEOTIDE SEQUENCE</scope>
    <source>
        <tissue evidence="3">Blood</tissue>
    </source>
</reference>
<evidence type="ECO:0000313" key="4">
    <source>
        <dbReference type="Proteomes" id="UP000018936"/>
    </source>
</evidence>
<evidence type="ECO:0000313" key="3">
    <source>
        <dbReference type="EMBL" id="ETE65991.1"/>
    </source>
</evidence>
<evidence type="ECO:0000256" key="2">
    <source>
        <dbReference type="SAM" id="SignalP"/>
    </source>
</evidence>
<dbReference type="Proteomes" id="UP000018936">
    <property type="component" value="Unassembled WGS sequence"/>
</dbReference>
<feature type="region of interest" description="Disordered" evidence="1">
    <location>
        <begin position="28"/>
        <end position="81"/>
    </location>
</feature>
<comment type="caution">
    <text evidence="3">The sequence shown here is derived from an EMBL/GenBank/DDBJ whole genome shotgun (WGS) entry which is preliminary data.</text>
</comment>
<dbReference type="AlphaFoldDB" id="V8NVM3"/>
<feature type="compositionally biased region" description="Polar residues" evidence="1">
    <location>
        <begin position="28"/>
        <end position="48"/>
    </location>
</feature>
<evidence type="ECO:0000256" key="1">
    <source>
        <dbReference type="SAM" id="MobiDB-lite"/>
    </source>
</evidence>
<dbReference type="EMBL" id="AZIM01001696">
    <property type="protein sequence ID" value="ETE65991.1"/>
    <property type="molecule type" value="Genomic_DNA"/>
</dbReference>
<name>V8NVM3_OPHHA</name>